<reference evidence="5 6" key="1">
    <citation type="submission" date="2016-09" db="EMBL/GenBank/DDBJ databases">
        <title>Extensive genetic diversity and differential bi-allelic expression allows diatom success in the polar Southern Ocean.</title>
        <authorList>
            <consortium name="DOE Joint Genome Institute"/>
            <person name="Mock T."/>
            <person name="Otillar R.P."/>
            <person name="Strauss J."/>
            <person name="Dupont C."/>
            <person name="Frickenhaus S."/>
            <person name="Maumus F."/>
            <person name="Mcmullan M."/>
            <person name="Sanges R."/>
            <person name="Schmutz J."/>
            <person name="Toseland A."/>
            <person name="Valas R."/>
            <person name="Veluchamy A."/>
            <person name="Ward B.J."/>
            <person name="Allen A."/>
            <person name="Barry K."/>
            <person name="Falciatore A."/>
            <person name="Ferrante M."/>
            <person name="Fortunato A.E."/>
            <person name="Gloeckner G."/>
            <person name="Gruber A."/>
            <person name="Hipkin R."/>
            <person name="Janech M."/>
            <person name="Kroth P."/>
            <person name="Leese F."/>
            <person name="Lindquist E."/>
            <person name="Lyon B.R."/>
            <person name="Martin J."/>
            <person name="Mayer C."/>
            <person name="Parker M."/>
            <person name="Quesneville H."/>
            <person name="Raymond J."/>
            <person name="Uhlig C."/>
            <person name="Valentin K.U."/>
            <person name="Worden A.Z."/>
            <person name="Armbrust E.V."/>
            <person name="Bowler C."/>
            <person name="Green B."/>
            <person name="Moulton V."/>
            <person name="Van Oosterhout C."/>
            <person name="Grigoriev I."/>
        </authorList>
    </citation>
    <scope>NUCLEOTIDE SEQUENCE [LARGE SCALE GENOMIC DNA]</scope>
    <source>
        <strain evidence="5 6">CCMP1102</strain>
    </source>
</reference>
<dbReference type="KEGG" id="fcy:FRACYDRAFT_196011"/>
<feature type="domain" description="Aldehyde dehydrogenase" evidence="4">
    <location>
        <begin position="15"/>
        <end position="463"/>
    </location>
</feature>
<dbReference type="SUPFAM" id="SSF53720">
    <property type="entry name" value="ALDH-like"/>
    <property type="match status" value="1"/>
</dbReference>
<dbReference type="AlphaFoldDB" id="A0A1E7ESF7"/>
<dbReference type="OrthoDB" id="310895at2759"/>
<accession>A0A1E7ESF7</accession>
<sequence length="468" mass="50741">MVQGVIIDNDGCLININPATGDMISKVKCTTPEQLDVIIDTAKSSQKEWRKKSVEERVDILKECIKELTDVSDQMIQLIVQEMGKPIAEAKEEMEYAVNDQDAYFDILLESIKPKKYGKSTVVRHPYGVVAIMSPWNYPLGEIMLLALPSLASGNTVIVKPSEVVPETGALLVKTLQKCLPPGVLQVAQGAGSVGEALVKHNGIDLVAMTGSSATGRKILEAAAPQLKRVILEMGGKDPMIVCADADLEKAANDAVMYSLSNAGQVCCSIERIYVAETVYDKFQVLAKEVAKDYKVGNGMETENNVGPLVSMMQKEHVKNQVEDAVFKGATMLHQSEIPNDVSKNESCFYPVTVLSDVDDTMKLFTTETFGPVVAIAKFDGSEASAVRLANDTEYGLGSSVYTQDTEKANRIAELIDAGQVGINCYPIEFMGVQCPWVGHKHSGFGYHSGKDGCLQFSIPKTIVSATD</sequence>
<keyword evidence="6" id="KW-1185">Reference proteome</keyword>
<name>A0A1E7ESF7_9STRA</name>
<evidence type="ECO:0000256" key="1">
    <source>
        <dbReference type="ARBA" id="ARBA00023002"/>
    </source>
</evidence>
<dbReference type="InterPro" id="IPR016161">
    <property type="entry name" value="Ald_DH/histidinol_DH"/>
</dbReference>
<dbReference type="GO" id="GO:0016620">
    <property type="term" value="F:oxidoreductase activity, acting on the aldehyde or oxo group of donors, NAD or NADP as acceptor"/>
    <property type="evidence" value="ECO:0007669"/>
    <property type="project" value="InterPro"/>
</dbReference>
<dbReference type="InterPro" id="IPR015590">
    <property type="entry name" value="Aldehyde_DH_dom"/>
</dbReference>
<feature type="active site" evidence="2">
    <location>
        <position position="233"/>
    </location>
</feature>
<evidence type="ECO:0000259" key="4">
    <source>
        <dbReference type="Pfam" id="PF00171"/>
    </source>
</evidence>
<dbReference type="PANTHER" id="PTHR11699">
    <property type="entry name" value="ALDEHYDE DEHYDROGENASE-RELATED"/>
    <property type="match status" value="1"/>
</dbReference>
<evidence type="ECO:0000313" key="6">
    <source>
        <dbReference type="Proteomes" id="UP000095751"/>
    </source>
</evidence>
<evidence type="ECO:0000256" key="2">
    <source>
        <dbReference type="PROSITE-ProRule" id="PRU10007"/>
    </source>
</evidence>
<dbReference type="CDD" id="cd07078">
    <property type="entry name" value="ALDH"/>
    <property type="match status" value="1"/>
</dbReference>
<organism evidence="5 6">
    <name type="scientific">Fragilariopsis cylindrus CCMP1102</name>
    <dbReference type="NCBI Taxonomy" id="635003"/>
    <lineage>
        <taxon>Eukaryota</taxon>
        <taxon>Sar</taxon>
        <taxon>Stramenopiles</taxon>
        <taxon>Ochrophyta</taxon>
        <taxon>Bacillariophyta</taxon>
        <taxon>Bacillariophyceae</taxon>
        <taxon>Bacillariophycidae</taxon>
        <taxon>Bacillariales</taxon>
        <taxon>Bacillariaceae</taxon>
        <taxon>Fragilariopsis</taxon>
    </lineage>
</organism>
<dbReference type="Gene3D" id="3.40.605.10">
    <property type="entry name" value="Aldehyde Dehydrogenase, Chain A, domain 1"/>
    <property type="match status" value="1"/>
</dbReference>
<dbReference type="Proteomes" id="UP000095751">
    <property type="component" value="Unassembled WGS sequence"/>
</dbReference>
<dbReference type="InterPro" id="IPR016163">
    <property type="entry name" value="Ald_DH_C"/>
</dbReference>
<comment type="similarity">
    <text evidence="3">Belongs to the aldehyde dehydrogenase family.</text>
</comment>
<dbReference type="EMBL" id="KV784378">
    <property type="protein sequence ID" value="OEU08799.1"/>
    <property type="molecule type" value="Genomic_DNA"/>
</dbReference>
<dbReference type="InterPro" id="IPR029510">
    <property type="entry name" value="Ald_DH_CS_GLU"/>
</dbReference>
<dbReference type="FunFam" id="3.40.309.10:FF:000009">
    <property type="entry name" value="Aldehyde dehydrogenase A"/>
    <property type="match status" value="1"/>
</dbReference>
<keyword evidence="1 3" id="KW-0560">Oxidoreductase</keyword>
<evidence type="ECO:0000313" key="5">
    <source>
        <dbReference type="EMBL" id="OEU08799.1"/>
    </source>
</evidence>
<dbReference type="InParanoid" id="A0A1E7ESF7"/>
<protein>
    <submittedName>
        <fullName evidence="5">Aldehyde dehydrogenase family protein</fullName>
    </submittedName>
</protein>
<dbReference type="Gene3D" id="3.40.309.10">
    <property type="entry name" value="Aldehyde Dehydrogenase, Chain A, domain 2"/>
    <property type="match status" value="1"/>
</dbReference>
<dbReference type="PROSITE" id="PS00687">
    <property type="entry name" value="ALDEHYDE_DEHYDR_GLU"/>
    <property type="match status" value="1"/>
</dbReference>
<gene>
    <name evidence="5" type="ORF">FRACYDRAFT_196011</name>
</gene>
<dbReference type="Pfam" id="PF00171">
    <property type="entry name" value="Aldedh"/>
    <property type="match status" value="1"/>
</dbReference>
<proteinExistence type="inferred from homology"/>
<dbReference type="InterPro" id="IPR016162">
    <property type="entry name" value="Ald_DH_N"/>
</dbReference>
<evidence type="ECO:0000256" key="3">
    <source>
        <dbReference type="RuleBase" id="RU003345"/>
    </source>
</evidence>